<organism evidence="2 3">
    <name type="scientific">Leptospira interrogans str. UI 12758</name>
    <dbReference type="NCBI Taxonomy" id="1049938"/>
    <lineage>
        <taxon>Bacteria</taxon>
        <taxon>Pseudomonadati</taxon>
        <taxon>Spirochaetota</taxon>
        <taxon>Spirochaetia</taxon>
        <taxon>Leptospirales</taxon>
        <taxon>Leptospiraceae</taxon>
        <taxon>Leptospira</taxon>
    </lineage>
</organism>
<protein>
    <submittedName>
        <fullName evidence="2">Putative membrane protein</fullName>
    </submittedName>
</protein>
<feature type="transmembrane region" description="Helical" evidence="1">
    <location>
        <begin position="115"/>
        <end position="133"/>
    </location>
</feature>
<evidence type="ECO:0000313" key="2">
    <source>
        <dbReference type="EMBL" id="EKR52980.1"/>
    </source>
</evidence>
<feature type="transmembrane region" description="Helical" evidence="1">
    <location>
        <begin position="12"/>
        <end position="31"/>
    </location>
</feature>
<evidence type="ECO:0000313" key="3">
    <source>
        <dbReference type="Proteomes" id="UP000001340"/>
    </source>
</evidence>
<dbReference type="EMBL" id="AHNR02000069">
    <property type="protein sequence ID" value="EKR52980.1"/>
    <property type="molecule type" value="Genomic_DNA"/>
</dbReference>
<evidence type="ECO:0000256" key="1">
    <source>
        <dbReference type="SAM" id="Phobius"/>
    </source>
</evidence>
<dbReference type="AlphaFoldDB" id="A0A0E2CZ47"/>
<dbReference type="Proteomes" id="UP000001340">
    <property type="component" value="Unassembled WGS sequence"/>
</dbReference>
<sequence length="643" mass="75933">MDLSESYFPKRVFGKIIFLLLLFFIYSILFYHSSWLSDDSFITFRVVDNFLNGYGLRWNPLERVQVYTHPLWLFLLIPIQWVVREISISAYLLSYLCGILFISVYYFTFSKFRNGFGLIAVALGVFFSSRTFIDYNTSGLENSLSFLLLLLFEIKFCCLYLNSKPENVKIDSYKIGFLTALLLLTRLDLVLFLFLPGYVLFCKIFKEHKIQFLKYSFLGIFFWISYLIFSIIYFGSLLPNTFYAKTNVLFSFSERISAGWNYIKISLKWDPIVICVFGLHIFWTFSEPILKRFTKVKWTLSEKEKGILLISLTSILFVLFYLFWVGGDFMAGRFLGTCLIVSVFFQSVFFELRFKNLNFNIQKLLYIFSKLGFNKSKIENWKDLSWDKLLFVFTLIILIYSFVYPFSPFRYMFQKTTVRVENGIVDERASYHDNSSLKHWIEGVTPATHPWAMYAIRISSENYLKSTNSSFNLSDRKQALWKRSEEVQTSKLLKEIQQVRVTTNVGLAGFYGGPGIHWVDLLGITDPLLARLPGKGFSGHYVRLLPQGYKEYIEEISVSLPNKELDRFYYEVRLLSEEEIWTKQRWKVILDFTFLGNGNFKTRYPFVLKEYRNTLYGLPFVNWKDENLVRKLVREYFESYTSM</sequence>
<feature type="transmembrane region" description="Helical" evidence="1">
    <location>
        <begin position="269"/>
        <end position="285"/>
    </location>
</feature>
<feature type="transmembrane region" description="Helical" evidence="1">
    <location>
        <begin position="175"/>
        <end position="200"/>
    </location>
</feature>
<feature type="transmembrane region" description="Helical" evidence="1">
    <location>
        <begin position="90"/>
        <end position="109"/>
    </location>
</feature>
<gene>
    <name evidence="2" type="ORF">LEP1GSC105_0285</name>
</gene>
<keyword evidence="1" id="KW-1133">Transmembrane helix</keyword>
<name>A0A0E2CZ47_LEPIR</name>
<dbReference type="RefSeq" id="WP_002124757.1">
    <property type="nucleotide sequence ID" value="NZ_AHNR02000069.1"/>
</dbReference>
<feature type="transmembrane region" description="Helical" evidence="1">
    <location>
        <begin position="330"/>
        <end position="350"/>
    </location>
</feature>
<dbReference type="SUPFAM" id="SSF56399">
    <property type="entry name" value="ADP-ribosylation"/>
    <property type="match status" value="1"/>
</dbReference>
<comment type="caution">
    <text evidence="2">The sequence shown here is derived from an EMBL/GenBank/DDBJ whole genome shotgun (WGS) entry which is preliminary data.</text>
</comment>
<feature type="transmembrane region" description="Helical" evidence="1">
    <location>
        <begin position="212"/>
        <end position="234"/>
    </location>
</feature>
<accession>A0A0E2CZ47</accession>
<feature type="transmembrane region" description="Helical" evidence="1">
    <location>
        <begin position="389"/>
        <end position="407"/>
    </location>
</feature>
<keyword evidence="1" id="KW-0812">Transmembrane</keyword>
<proteinExistence type="predicted"/>
<keyword evidence="1" id="KW-0472">Membrane</keyword>
<reference evidence="2 3" key="1">
    <citation type="submission" date="2012-10" db="EMBL/GenBank/DDBJ databases">
        <authorList>
            <person name="Harkins D.M."/>
            <person name="Durkin A.S."/>
            <person name="Brinkac L.M."/>
            <person name="Haft D.H."/>
            <person name="Selengut J.D."/>
            <person name="Sanka R."/>
            <person name="DePew J."/>
            <person name="Purushe J."/>
            <person name="Chanthongthip A."/>
            <person name="Lattana O."/>
            <person name="Phetsouvanh R."/>
            <person name="Newton P.N."/>
            <person name="Vinetz J.M."/>
            <person name="Sutton G.G."/>
            <person name="Nierman W.C."/>
            <person name="Fouts D.E."/>
        </authorList>
    </citation>
    <scope>NUCLEOTIDE SEQUENCE [LARGE SCALE GENOMIC DNA]</scope>
    <source>
        <strain evidence="2 3">UI 12758</strain>
    </source>
</reference>
<feature type="transmembrane region" description="Helical" evidence="1">
    <location>
        <begin position="306"/>
        <end position="324"/>
    </location>
</feature>